<dbReference type="RefSeq" id="WP_139883487.1">
    <property type="nucleotide sequence ID" value="NZ_CP040986.1"/>
</dbReference>
<evidence type="ECO:0008006" key="4">
    <source>
        <dbReference type="Google" id="ProtNLM"/>
    </source>
</evidence>
<feature type="transmembrane region" description="Helical" evidence="1">
    <location>
        <begin position="261"/>
        <end position="282"/>
    </location>
</feature>
<dbReference type="NCBIfam" id="TIGR03753">
    <property type="entry name" value="blh_monoox"/>
    <property type="match status" value="1"/>
</dbReference>
<dbReference type="GO" id="GO:0016702">
    <property type="term" value="F:oxidoreductase activity, acting on single donors with incorporation of molecular oxygen, incorporation of two atoms of oxygen"/>
    <property type="evidence" value="ECO:0007669"/>
    <property type="project" value="InterPro"/>
</dbReference>
<proteinExistence type="predicted"/>
<organism evidence="2 3">
    <name type="scientific">Candidatus Methylopumilus rimovensis</name>
    <dbReference type="NCBI Taxonomy" id="2588535"/>
    <lineage>
        <taxon>Bacteria</taxon>
        <taxon>Pseudomonadati</taxon>
        <taxon>Pseudomonadota</taxon>
        <taxon>Betaproteobacteria</taxon>
        <taxon>Nitrosomonadales</taxon>
        <taxon>Methylophilaceae</taxon>
        <taxon>Candidatus Methylopumilus</taxon>
    </lineage>
</organism>
<keyword evidence="1" id="KW-0812">Transmembrane</keyword>
<dbReference type="Pfam" id="PF15461">
    <property type="entry name" value="BCD"/>
    <property type="match status" value="1"/>
</dbReference>
<feature type="transmembrane region" description="Helical" evidence="1">
    <location>
        <begin position="7"/>
        <end position="25"/>
    </location>
</feature>
<feature type="transmembrane region" description="Helical" evidence="1">
    <location>
        <begin position="158"/>
        <end position="178"/>
    </location>
</feature>
<feature type="transmembrane region" description="Helical" evidence="1">
    <location>
        <begin position="71"/>
        <end position="89"/>
    </location>
</feature>
<evidence type="ECO:0000313" key="2">
    <source>
        <dbReference type="EMBL" id="QDD13667.1"/>
    </source>
</evidence>
<keyword evidence="1" id="KW-0472">Membrane</keyword>
<evidence type="ECO:0000256" key="1">
    <source>
        <dbReference type="SAM" id="Phobius"/>
    </source>
</evidence>
<accession>A0AAE6KPG6</accession>
<dbReference type="Proteomes" id="UP000312102">
    <property type="component" value="Chromosome"/>
</dbReference>
<sequence>MLNKIRVHQAIYVISGLFLMFFNHQNAFFKISDINSSLAIIFVIIMSLGVSHGASDSIVIWNAYSNIKTRAIAFLVYISIVFLGLFVWFQSPALGLVSLILMSIIHFGESDLTYLKKVPQMMKVSWGFAMTLLPVIFFENDVKNIFDILVNFEINPNVFLALKILTLFFSFSFLFLVYTSNIITKKDKIFLFLEFLITLILASFLQPLFWFAFYFCFLHGIRALINVGINSLRDLLFLIIFTLPVTLFAYFVLFENLQIEYLNIIFSILMALTISHMFWPAINRFLSNLLGEHK</sequence>
<reference evidence="2 3" key="1">
    <citation type="journal article" date="2019" name="ISME J.">
        <title>Evolution in action: habitat transition from sediment to the pelagial leads to genome streamlining in Methylophilaceae.</title>
        <authorList>
            <person name="Salcher M."/>
            <person name="Schaefle D."/>
            <person name="Kaspar M."/>
            <person name="Neuenschwander S.M."/>
            <person name="Ghai R."/>
        </authorList>
    </citation>
    <scope>NUCLEOTIDE SEQUENCE [LARGE SCALE GENOMIC DNA]</scope>
    <source>
        <strain evidence="2 3">MMS-RI-1</strain>
    </source>
</reference>
<keyword evidence="3" id="KW-1185">Reference proteome</keyword>
<dbReference type="AlphaFoldDB" id="A0AAE6KPG6"/>
<feature type="transmembrane region" description="Helical" evidence="1">
    <location>
        <begin position="190"/>
        <end position="215"/>
    </location>
</feature>
<gene>
    <name evidence="2" type="ORF">FIT61_04320</name>
</gene>
<keyword evidence="1" id="KW-1133">Transmembrane helix</keyword>
<dbReference type="EMBL" id="CP040986">
    <property type="protein sequence ID" value="QDD13667.1"/>
    <property type="molecule type" value="Genomic_DNA"/>
</dbReference>
<dbReference type="InterPro" id="IPR022270">
    <property type="entry name" value="Blh_diox"/>
</dbReference>
<evidence type="ECO:0000313" key="3">
    <source>
        <dbReference type="Proteomes" id="UP000312102"/>
    </source>
</evidence>
<feature type="transmembrane region" description="Helical" evidence="1">
    <location>
        <begin position="235"/>
        <end position="254"/>
    </location>
</feature>
<protein>
    <recommendedName>
        <fullName evidence="4">Beta-carotene 15,15'-dioxygenase</fullName>
    </recommendedName>
</protein>
<name>A0AAE6KPG6_9PROT</name>
<feature type="transmembrane region" description="Helical" evidence="1">
    <location>
        <begin position="37"/>
        <end position="64"/>
    </location>
</feature>
<dbReference type="KEGG" id="mrk:FIT61_04320"/>